<dbReference type="SMART" id="SM00694">
    <property type="entry name" value="DysFC"/>
    <property type="match status" value="1"/>
</dbReference>
<feature type="domain" description="Peroxin/Ferlin" evidence="1">
    <location>
        <begin position="118"/>
        <end position="153"/>
    </location>
</feature>
<protein>
    <recommendedName>
        <fullName evidence="1">Peroxin/Ferlin domain-containing protein</fullName>
    </recommendedName>
</protein>
<dbReference type="GO" id="GO:0007031">
    <property type="term" value="P:peroxisome organization"/>
    <property type="evidence" value="ECO:0007669"/>
    <property type="project" value="UniProtKB-ARBA"/>
</dbReference>
<keyword evidence="3" id="KW-1185">Reference proteome</keyword>
<reference evidence="2 3" key="1">
    <citation type="journal article" date="2019" name="Environ. Microbiol.">
        <title>At the nexus of three kingdoms: the genome of the mycorrhizal fungus Gigaspora margarita provides insights into plant, endobacterial and fungal interactions.</title>
        <authorList>
            <person name="Venice F."/>
            <person name="Ghignone S."/>
            <person name="Salvioli di Fossalunga A."/>
            <person name="Amselem J."/>
            <person name="Novero M."/>
            <person name="Xianan X."/>
            <person name="Sedzielewska Toro K."/>
            <person name="Morin E."/>
            <person name="Lipzen A."/>
            <person name="Grigoriev I.V."/>
            <person name="Henrissat B."/>
            <person name="Martin F.M."/>
            <person name="Bonfante P."/>
        </authorList>
    </citation>
    <scope>NUCLEOTIDE SEQUENCE [LARGE SCALE GENOMIC DNA]</scope>
    <source>
        <strain evidence="2 3">BEG34</strain>
    </source>
</reference>
<dbReference type="Proteomes" id="UP000439903">
    <property type="component" value="Unassembled WGS sequence"/>
</dbReference>
<organism evidence="2 3">
    <name type="scientific">Gigaspora margarita</name>
    <dbReference type="NCBI Taxonomy" id="4874"/>
    <lineage>
        <taxon>Eukaryota</taxon>
        <taxon>Fungi</taxon>
        <taxon>Fungi incertae sedis</taxon>
        <taxon>Mucoromycota</taxon>
        <taxon>Glomeromycotina</taxon>
        <taxon>Glomeromycetes</taxon>
        <taxon>Diversisporales</taxon>
        <taxon>Gigasporaceae</taxon>
        <taxon>Gigaspora</taxon>
    </lineage>
</organism>
<dbReference type="AlphaFoldDB" id="A0A8H4EHU9"/>
<evidence type="ECO:0000313" key="3">
    <source>
        <dbReference type="Proteomes" id="UP000439903"/>
    </source>
</evidence>
<dbReference type="EMBL" id="WTPW01000708">
    <property type="protein sequence ID" value="KAF0486750.1"/>
    <property type="molecule type" value="Genomic_DNA"/>
</dbReference>
<dbReference type="InterPro" id="IPR051513">
    <property type="entry name" value="Tectonin_beta-prop"/>
</dbReference>
<dbReference type="InterPro" id="IPR006614">
    <property type="entry name" value="Peroxin/Ferlin"/>
</dbReference>
<dbReference type="PANTHER" id="PTHR23250:SF1">
    <property type="entry name" value="TECTONIN BETA-PROPELLER REPEAT-CONTAINING PROTEIN 1"/>
    <property type="match status" value="1"/>
</dbReference>
<dbReference type="PANTHER" id="PTHR23250">
    <property type="entry name" value="DYSFERLIN-RELATED"/>
    <property type="match status" value="1"/>
</dbReference>
<name>A0A8H4EHU9_GIGMA</name>
<gene>
    <name evidence="2" type="ORF">F8M41_022633</name>
</gene>
<sequence length="233" mass="27524">MDDEIAIINPRNSKRFSTSTIKILRNEDQDAQTHNEDLNNTPNYEYDILYENQRGLFFFGLPKFSSNALNPADPQPWSDKNQKFSPMDIYTYQVPNPTWEWVHKEWLIDMSGDVDEEGWEYAPDFHCPCWHGCYKPFRSFVRRRRWVRLRRRKGKEISDLDQLLLKIEFPTRHFQKANTYLDITLLSGPVMGRLCEFDIVFDVILIRQTIKRFTQHFVPASSPVTALTLAKGT</sequence>
<dbReference type="InterPro" id="IPR010482">
    <property type="entry name" value="TECPR1-like_DysF"/>
</dbReference>
<evidence type="ECO:0000313" key="2">
    <source>
        <dbReference type="EMBL" id="KAF0486750.1"/>
    </source>
</evidence>
<accession>A0A8H4EHU9</accession>
<dbReference type="Pfam" id="PF06398">
    <property type="entry name" value="Pex24p"/>
    <property type="match status" value="1"/>
</dbReference>
<dbReference type="OrthoDB" id="72441at2759"/>
<evidence type="ECO:0000259" key="1">
    <source>
        <dbReference type="SMART" id="SM00694"/>
    </source>
</evidence>
<proteinExistence type="predicted"/>
<dbReference type="GO" id="GO:0005778">
    <property type="term" value="C:peroxisomal membrane"/>
    <property type="evidence" value="ECO:0007669"/>
    <property type="project" value="UniProtKB-ARBA"/>
</dbReference>
<comment type="caution">
    <text evidence="2">The sequence shown here is derived from an EMBL/GenBank/DDBJ whole genome shotgun (WGS) entry which is preliminary data.</text>
</comment>